<evidence type="ECO:0000313" key="13">
    <source>
        <dbReference type="Proteomes" id="UP001159427"/>
    </source>
</evidence>
<name>A0ABN8LHP0_9CNID</name>
<evidence type="ECO:0000256" key="4">
    <source>
        <dbReference type="ARBA" id="ARBA00022491"/>
    </source>
</evidence>
<dbReference type="InterPro" id="IPR001356">
    <property type="entry name" value="HD"/>
</dbReference>
<keyword evidence="9 10" id="KW-0238">DNA-binding</keyword>
<dbReference type="InterPro" id="IPR039162">
    <property type="entry name" value="HOPX"/>
</dbReference>
<organism evidence="12 13">
    <name type="scientific">Porites evermanni</name>
    <dbReference type="NCBI Taxonomy" id="104178"/>
    <lineage>
        <taxon>Eukaryota</taxon>
        <taxon>Metazoa</taxon>
        <taxon>Cnidaria</taxon>
        <taxon>Anthozoa</taxon>
        <taxon>Hexacorallia</taxon>
        <taxon>Scleractinia</taxon>
        <taxon>Fungiina</taxon>
        <taxon>Poritidae</taxon>
        <taxon>Porites</taxon>
    </lineage>
</organism>
<dbReference type="PROSITE" id="PS50071">
    <property type="entry name" value="HOMEOBOX_2"/>
    <property type="match status" value="1"/>
</dbReference>
<dbReference type="Gene3D" id="1.10.10.60">
    <property type="entry name" value="Homeodomain-like"/>
    <property type="match status" value="1"/>
</dbReference>
<comment type="subcellular location">
    <subcellularLocation>
        <location evidence="1 9 10">Nucleus</location>
    </subcellularLocation>
</comment>
<gene>
    <name evidence="12" type="ORF">PEVE_00009974</name>
</gene>
<keyword evidence="13" id="KW-1185">Reference proteome</keyword>
<evidence type="ECO:0000256" key="5">
    <source>
        <dbReference type="ARBA" id="ARBA00023015"/>
    </source>
</evidence>
<evidence type="ECO:0000256" key="8">
    <source>
        <dbReference type="ARBA" id="ARBA00023242"/>
    </source>
</evidence>
<dbReference type="Proteomes" id="UP001159427">
    <property type="component" value="Unassembled WGS sequence"/>
</dbReference>
<dbReference type="InterPro" id="IPR009057">
    <property type="entry name" value="Homeodomain-like_sf"/>
</dbReference>
<sequence>MDILTKFAEDKEKSAALEDAFKSSRYPDTLTISLLAAHIGSTEEEVQNWFTARVTKWRKEEGFVPIAERAAILAQNMNKRGTKE</sequence>
<evidence type="ECO:0000256" key="6">
    <source>
        <dbReference type="ARBA" id="ARBA00023155"/>
    </source>
</evidence>
<evidence type="ECO:0000256" key="7">
    <source>
        <dbReference type="ARBA" id="ARBA00023163"/>
    </source>
</evidence>
<reference evidence="12 13" key="1">
    <citation type="submission" date="2022-05" db="EMBL/GenBank/DDBJ databases">
        <authorList>
            <consortium name="Genoscope - CEA"/>
            <person name="William W."/>
        </authorList>
    </citation>
    <scope>NUCLEOTIDE SEQUENCE [LARGE SCALE GENOMIC DNA]</scope>
</reference>
<dbReference type="SUPFAM" id="SSF46689">
    <property type="entry name" value="Homeodomain-like"/>
    <property type="match status" value="1"/>
</dbReference>
<evidence type="ECO:0000256" key="2">
    <source>
        <dbReference type="ARBA" id="ARBA00021327"/>
    </source>
</evidence>
<protein>
    <recommendedName>
        <fullName evidence="2">Homeodomain-only protein</fullName>
    </recommendedName>
</protein>
<keyword evidence="4" id="KW-0678">Repressor</keyword>
<dbReference type="SMART" id="SM00389">
    <property type="entry name" value="HOX"/>
    <property type="match status" value="1"/>
</dbReference>
<dbReference type="CDD" id="cd00086">
    <property type="entry name" value="homeodomain"/>
    <property type="match status" value="1"/>
</dbReference>
<keyword evidence="5" id="KW-0805">Transcription regulation</keyword>
<evidence type="ECO:0000313" key="12">
    <source>
        <dbReference type="EMBL" id="CAH3014979.1"/>
    </source>
</evidence>
<dbReference type="EMBL" id="CALNXI010000017">
    <property type="protein sequence ID" value="CAH3014979.1"/>
    <property type="molecule type" value="Genomic_DNA"/>
</dbReference>
<evidence type="ECO:0000256" key="1">
    <source>
        <dbReference type="ARBA" id="ARBA00004123"/>
    </source>
</evidence>
<evidence type="ECO:0000256" key="3">
    <source>
        <dbReference type="ARBA" id="ARBA00022473"/>
    </source>
</evidence>
<keyword evidence="8 9" id="KW-0539">Nucleus</keyword>
<evidence type="ECO:0000256" key="10">
    <source>
        <dbReference type="RuleBase" id="RU000682"/>
    </source>
</evidence>
<dbReference type="PANTHER" id="PTHR21408:SF1">
    <property type="entry name" value="HOMEODOMAIN-ONLY PROTEIN"/>
    <property type="match status" value="1"/>
</dbReference>
<comment type="caution">
    <text evidence="12">The sequence shown here is derived from an EMBL/GenBank/DDBJ whole genome shotgun (WGS) entry which is preliminary data.</text>
</comment>
<feature type="DNA-binding region" description="Homeobox" evidence="9">
    <location>
        <begin position="19"/>
        <end position="61"/>
    </location>
</feature>
<evidence type="ECO:0000256" key="9">
    <source>
        <dbReference type="PROSITE-ProRule" id="PRU00108"/>
    </source>
</evidence>
<dbReference type="PANTHER" id="PTHR21408">
    <property type="entry name" value="HOMEODOMAIN-ONLY PROTEIN"/>
    <property type="match status" value="1"/>
</dbReference>
<keyword evidence="3" id="KW-0217">Developmental protein</keyword>
<proteinExistence type="predicted"/>
<dbReference type="Pfam" id="PF00046">
    <property type="entry name" value="Homeodomain"/>
    <property type="match status" value="1"/>
</dbReference>
<evidence type="ECO:0000259" key="11">
    <source>
        <dbReference type="PROSITE" id="PS50071"/>
    </source>
</evidence>
<feature type="domain" description="Homeobox" evidence="11">
    <location>
        <begin position="17"/>
        <end position="60"/>
    </location>
</feature>
<keyword evidence="6 9" id="KW-0371">Homeobox</keyword>
<keyword evidence="7" id="KW-0804">Transcription</keyword>
<accession>A0ABN8LHP0</accession>